<sequence>MRDLAPQRQRIGAESIRLHSDLTVDAISAGLAAVRATGDRSLPTADRRALDGLKFSIALPEELARRTLSVRVADAEHATRVLAEQVSFRMSAQR</sequence>
<name>A0A6N4UQX5_9MYCO</name>
<organism evidence="1 2">
    <name type="scientific">Mycolicibacterium alvei</name>
    <dbReference type="NCBI Taxonomy" id="67081"/>
    <lineage>
        <taxon>Bacteria</taxon>
        <taxon>Bacillati</taxon>
        <taxon>Actinomycetota</taxon>
        <taxon>Actinomycetes</taxon>
        <taxon>Mycobacteriales</taxon>
        <taxon>Mycobacteriaceae</taxon>
        <taxon>Mycolicibacterium</taxon>
    </lineage>
</organism>
<dbReference type="Proteomes" id="UP000466906">
    <property type="component" value="Chromosome"/>
</dbReference>
<dbReference type="RefSeq" id="WP_163662399.1">
    <property type="nucleotide sequence ID" value="NZ_AP022565.1"/>
</dbReference>
<protein>
    <submittedName>
        <fullName evidence="1">Uncharacterized protein</fullName>
    </submittedName>
</protein>
<proteinExistence type="predicted"/>
<dbReference type="KEGG" id="malv:MALV_14500"/>
<gene>
    <name evidence="1" type="ORF">MALV_14500</name>
</gene>
<keyword evidence="2" id="KW-1185">Reference proteome</keyword>
<dbReference type="AlphaFoldDB" id="A0A6N4UQX5"/>
<dbReference type="EMBL" id="AP022565">
    <property type="protein sequence ID" value="BBX26325.1"/>
    <property type="molecule type" value="Genomic_DNA"/>
</dbReference>
<reference evidence="1 2" key="1">
    <citation type="journal article" date="2019" name="Emerg. Microbes Infect.">
        <title>Comprehensive subspecies identification of 175 nontuberculous mycobacteria species based on 7547 genomic profiles.</title>
        <authorList>
            <person name="Matsumoto Y."/>
            <person name="Kinjo T."/>
            <person name="Motooka D."/>
            <person name="Nabeya D."/>
            <person name="Jung N."/>
            <person name="Uechi K."/>
            <person name="Horii T."/>
            <person name="Iida T."/>
            <person name="Fujita J."/>
            <person name="Nakamura S."/>
        </authorList>
    </citation>
    <scope>NUCLEOTIDE SEQUENCE [LARGE SCALE GENOMIC DNA]</scope>
    <source>
        <strain evidence="1 2">JCM 12272</strain>
    </source>
</reference>
<evidence type="ECO:0000313" key="1">
    <source>
        <dbReference type="EMBL" id="BBX26325.1"/>
    </source>
</evidence>
<accession>A0A6N4UQX5</accession>
<evidence type="ECO:0000313" key="2">
    <source>
        <dbReference type="Proteomes" id="UP000466906"/>
    </source>
</evidence>